<evidence type="ECO:0000256" key="2">
    <source>
        <dbReference type="ARBA" id="ARBA00005170"/>
    </source>
</evidence>
<dbReference type="InterPro" id="IPR005128">
    <property type="entry name" value="Acetolactate_a_deCO2ase"/>
</dbReference>
<dbReference type="PANTHER" id="PTHR35524:SF1">
    <property type="entry name" value="ALPHA-ACETOLACTATE DECARBOXYLASE"/>
    <property type="match status" value="1"/>
</dbReference>
<comment type="catalytic activity">
    <reaction evidence="1">
        <text>(2S)-2-acetolactate + H(+) = (R)-acetoin + CO2</text>
        <dbReference type="Rhea" id="RHEA:21580"/>
        <dbReference type="ChEBI" id="CHEBI:15378"/>
        <dbReference type="ChEBI" id="CHEBI:15686"/>
        <dbReference type="ChEBI" id="CHEBI:16526"/>
        <dbReference type="ChEBI" id="CHEBI:58476"/>
        <dbReference type="EC" id="4.1.1.5"/>
    </reaction>
</comment>
<organism evidence="9 10">
    <name type="scientific">Aspergillus avenaceus</name>
    <dbReference type="NCBI Taxonomy" id="36643"/>
    <lineage>
        <taxon>Eukaryota</taxon>
        <taxon>Fungi</taxon>
        <taxon>Dikarya</taxon>
        <taxon>Ascomycota</taxon>
        <taxon>Pezizomycotina</taxon>
        <taxon>Eurotiomycetes</taxon>
        <taxon>Eurotiomycetidae</taxon>
        <taxon>Eurotiales</taxon>
        <taxon>Aspergillaceae</taxon>
        <taxon>Aspergillus</taxon>
        <taxon>Aspergillus subgen. Circumdati</taxon>
    </lineage>
</organism>
<protein>
    <recommendedName>
        <fullName evidence="5">Alpha-acetolactate decarboxylase</fullName>
        <ecNumber evidence="4">4.1.1.5</ecNumber>
    </recommendedName>
</protein>
<name>A0A5N6TWZ2_ASPAV</name>
<evidence type="ECO:0000256" key="1">
    <source>
        <dbReference type="ARBA" id="ARBA00001784"/>
    </source>
</evidence>
<dbReference type="Gene3D" id="3.30.1330.80">
    <property type="entry name" value="Hypothetical protein, similar to alpha- acetolactate decarboxylase, domain 2"/>
    <property type="match status" value="2"/>
</dbReference>
<dbReference type="PIRSF" id="PIRSF001332">
    <property type="entry name" value="Acetolac_decarb"/>
    <property type="match status" value="1"/>
</dbReference>
<keyword evidence="6" id="KW-0210">Decarboxylase</keyword>
<comment type="similarity">
    <text evidence="3">Belongs to the alpha-acetolactate decarboxylase family.</text>
</comment>
<keyword evidence="7" id="KW-0005">Acetoin biosynthesis</keyword>
<gene>
    <name evidence="9" type="ORF">BDV25DRAFT_129292</name>
</gene>
<dbReference type="OrthoDB" id="509395at2759"/>
<proteinExistence type="inferred from homology"/>
<dbReference type="AlphaFoldDB" id="A0A5N6TWZ2"/>
<dbReference type="GO" id="GO:0047605">
    <property type="term" value="F:acetolactate decarboxylase activity"/>
    <property type="evidence" value="ECO:0007669"/>
    <property type="project" value="UniProtKB-EC"/>
</dbReference>
<dbReference type="GO" id="GO:0045151">
    <property type="term" value="P:acetoin biosynthetic process"/>
    <property type="evidence" value="ECO:0007669"/>
    <property type="project" value="UniProtKB-KW"/>
</dbReference>
<evidence type="ECO:0000313" key="9">
    <source>
        <dbReference type="EMBL" id="KAE8150810.1"/>
    </source>
</evidence>
<sequence>MSPNNLYQYSVISALMQGVARTGPTINQVLCHGDHGLGTVDHINGEVIVVDGLGVEATDVFPFIMMTHFKPTLSKRLPSLNMSNLQDGLSPLLPSRQNCFLSVRVDGRFDRVTFRVIPAQTQTREPLLALAQRQQMHSVENVRGLLFGFWSPSFTNGFSVSGFHLHFLSDDRSAGGHVTGFEAGDAKISAAVLKEYQVELPQDEDFHEVPIRGFGTDDMHAAEG</sequence>
<accession>A0A5N6TWZ2</accession>
<dbReference type="CDD" id="cd17299">
    <property type="entry name" value="acetolactate_decarboxylase"/>
    <property type="match status" value="1"/>
</dbReference>
<comment type="pathway">
    <text evidence="2">Polyol metabolism; (R,R)-butane-2,3-diol biosynthesis; (R,R)-butane-2,3-diol from pyruvate: step 2/3.</text>
</comment>
<dbReference type="Proteomes" id="UP000325780">
    <property type="component" value="Unassembled WGS sequence"/>
</dbReference>
<evidence type="ECO:0000256" key="4">
    <source>
        <dbReference type="ARBA" id="ARBA00013204"/>
    </source>
</evidence>
<reference evidence="9 10" key="1">
    <citation type="submission" date="2019-04" db="EMBL/GenBank/DDBJ databases">
        <title>Friends and foes A comparative genomics study of 23 Aspergillus species from section Flavi.</title>
        <authorList>
            <consortium name="DOE Joint Genome Institute"/>
            <person name="Kjaerbolling I."/>
            <person name="Vesth T."/>
            <person name="Frisvad J.C."/>
            <person name="Nybo J.L."/>
            <person name="Theobald S."/>
            <person name="Kildgaard S."/>
            <person name="Isbrandt T."/>
            <person name="Kuo A."/>
            <person name="Sato A."/>
            <person name="Lyhne E.K."/>
            <person name="Kogle M.E."/>
            <person name="Wiebenga A."/>
            <person name="Kun R.S."/>
            <person name="Lubbers R.J."/>
            <person name="Makela M.R."/>
            <person name="Barry K."/>
            <person name="Chovatia M."/>
            <person name="Clum A."/>
            <person name="Daum C."/>
            <person name="Haridas S."/>
            <person name="He G."/>
            <person name="LaButti K."/>
            <person name="Lipzen A."/>
            <person name="Mondo S."/>
            <person name="Riley R."/>
            <person name="Salamov A."/>
            <person name="Simmons B.A."/>
            <person name="Magnuson J.K."/>
            <person name="Henrissat B."/>
            <person name="Mortensen U.H."/>
            <person name="Larsen T.O."/>
            <person name="Devries R.P."/>
            <person name="Grigoriev I.V."/>
            <person name="Machida M."/>
            <person name="Baker S.E."/>
            <person name="Andersen M.R."/>
        </authorList>
    </citation>
    <scope>NUCLEOTIDE SEQUENCE [LARGE SCALE GENOMIC DNA]</scope>
    <source>
        <strain evidence="9 10">IBT 18842</strain>
    </source>
</reference>
<keyword evidence="8" id="KW-0456">Lyase</keyword>
<dbReference type="EMBL" id="ML742085">
    <property type="protein sequence ID" value="KAE8150810.1"/>
    <property type="molecule type" value="Genomic_DNA"/>
</dbReference>
<dbReference type="EC" id="4.1.1.5" evidence="4"/>
<evidence type="ECO:0000256" key="8">
    <source>
        <dbReference type="ARBA" id="ARBA00023239"/>
    </source>
</evidence>
<dbReference type="Pfam" id="PF03306">
    <property type="entry name" value="AAL_decarboxy"/>
    <property type="match status" value="1"/>
</dbReference>
<dbReference type="SUPFAM" id="SSF117856">
    <property type="entry name" value="AF0104/ALDC/Ptd012-like"/>
    <property type="match status" value="1"/>
</dbReference>
<keyword evidence="10" id="KW-1185">Reference proteome</keyword>
<evidence type="ECO:0000256" key="3">
    <source>
        <dbReference type="ARBA" id="ARBA00007106"/>
    </source>
</evidence>
<evidence type="ECO:0000256" key="7">
    <source>
        <dbReference type="ARBA" id="ARBA00023061"/>
    </source>
</evidence>
<evidence type="ECO:0000256" key="6">
    <source>
        <dbReference type="ARBA" id="ARBA00022793"/>
    </source>
</evidence>
<evidence type="ECO:0000313" key="10">
    <source>
        <dbReference type="Proteomes" id="UP000325780"/>
    </source>
</evidence>
<evidence type="ECO:0000256" key="5">
    <source>
        <dbReference type="ARBA" id="ARBA00020164"/>
    </source>
</evidence>
<dbReference type="PANTHER" id="PTHR35524">
    <property type="entry name" value="ALPHA-ACETOLACTATE DECARBOXYLASE"/>
    <property type="match status" value="1"/>
</dbReference>
<dbReference type="UniPathway" id="UPA00626">
    <property type="reaction ID" value="UER00678"/>
</dbReference>